<dbReference type="Proteomes" id="UP000031668">
    <property type="component" value="Unassembled WGS sequence"/>
</dbReference>
<protein>
    <submittedName>
        <fullName evidence="2">Uncharacterized protein</fullName>
    </submittedName>
</protein>
<reference evidence="2 3" key="1">
    <citation type="journal article" date="2014" name="Genome Biol. Evol.">
        <title>The genome of the myxosporean Thelohanellus kitauei shows adaptations to nutrient acquisition within its fish host.</title>
        <authorList>
            <person name="Yang Y."/>
            <person name="Xiong J."/>
            <person name="Zhou Z."/>
            <person name="Huo F."/>
            <person name="Miao W."/>
            <person name="Ran C."/>
            <person name="Liu Y."/>
            <person name="Zhang J."/>
            <person name="Feng J."/>
            <person name="Wang M."/>
            <person name="Wang M."/>
            <person name="Wang L."/>
            <person name="Yao B."/>
        </authorList>
    </citation>
    <scope>NUCLEOTIDE SEQUENCE [LARGE SCALE GENOMIC DNA]</scope>
    <source>
        <strain evidence="2">Wuqing</strain>
    </source>
</reference>
<proteinExistence type="predicted"/>
<organism evidence="2 3">
    <name type="scientific">Thelohanellus kitauei</name>
    <name type="common">Myxosporean</name>
    <dbReference type="NCBI Taxonomy" id="669202"/>
    <lineage>
        <taxon>Eukaryota</taxon>
        <taxon>Metazoa</taxon>
        <taxon>Cnidaria</taxon>
        <taxon>Myxozoa</taxon>
        <taxon>Myxosporea</taxon>
        <taxon>Bivalvulida</taxon>
        <taxon>Platysporina</taxon>
        <taxon>Myxobolidae</taxon>
        <taxon>Thelohanellus</taxon>
    </lineage>
</organism>
<feature type="coiled-coil region" evidence="1">
    <location>
        <begin position="19"/>
        <end position="91"/>
    </location>
</feature>
<dbReference type="EMBL" id="JWZT01004658">
    <property type="protein sequence ID" value="KII63598.1"/>
    <property type="molecule type" value="Genomic_DNA"/>
</dbReference>
<dbReference type="CDD" id="cd00385">
    <property type="entry name" value="Isoprenoid_Biosyn_C1"/>
    <property type="match status" value="1"/>
</dbReference>
<dbReference type="AlphaFoldDB" id="A0A0C2IE93"/>
<evidence type="ECO:0000256" key="1">
    <source>
        <dbReference type="SAM" id="Coils"/>
    </source>
</evidence>
<accession>A0A0C2IE93</accession>
<name>A0A0C2IE93_THEKT</name>
<keyword evidence="1" id="KW-0175">Coiled coil</keyword>
<keyword evidence="3" id="KW-1185">Reference proteome</keyword>
<comment type="caution">
    <text evidence="2">The sequence shown here is derived from an EMBL/GenBank/DDBJ whole genome shotgun (WGS) entry which is preliminary data.</text>
</comment>
<gene>
    <name evidence="2" type="ORF">RF11_16410</name>
</gene>
<sequence length="159" mass="18767">MSKQRSVLMGKFFKITDDLKDMEKDIKKISERMNKKNKNYECLEDIQKTLLHKVSKTVKIDETLDCIQNEMNNNMDDIKELDNQIVNIKNTTIFLDEKLIAVGQKGTNLAYKIYDLESKHQENTQEYHNISKQRSILMGQYFEISDELKEAKKNIKKNN</sequence>
<evidence type="ECO:0000313" key="2">
    <source>
        <dbReference type="EMBL" id="KII63598.1"/>
    </source>
</evidence>
<evidence type="ECO:0000313" key="3">
    <source>
        <dbReference type="Proteomes" id="UP000031668"/>
    </source>
</evidence>